<dbReference type="SMART" id="SM00363">
    <property type="entry name" value="S4"/>
    <property type="match status" value="1"/>
</dbReference>
<feature type="domain" description="Small ribosomal subunit protein uS4 N-terminal" evidence="9">
    <location>
        <begin position="4"/>
        <end position="102"/>
    </location>
</feature>
<keyword evidence="2 7" id="KW-0699">rRNA-binding</keyword>
<evidence type="ECO:0000256" key="7">
    <source>
        <dbReference type="HAMAP-Rule" id="MF_01306"/>
    </source>
</evidence>
<dbReference type="Gene3D" id="1.10.1050.10">
    <property type="entry name" value="Ribosomal Protein S4 Delta 41, Chain A, domain 1"/>
    <property type="match status" value="1"/>
</dbReference>
<sequence length="213" mass="24251">MSTSNIDKKCKVCRRAGEKLFLKGEKCFTPKCTFERKPYPPGKLLSERKHRSNVSEYGRQLREKQKVRNTYRVSESQFSRYVKEATAAAGSNPVQELYMRLERRLDNVAYRLGLAASRSVARQIVAHGHITVNGRKVTIPSYTVQEGDVISVREGSRTSPLFLSVPESLKTKKVPAWVRLEPEKYAGVIQGVPKFDKNEMTFNLTSIIEFYSA</sequence>
<evidence type="ECO:0000256" key="1">
    <source>
        <dbReference type="ARBA" id="ARBA00007465"/>
    </source>
</evidence>
<name>A0A1G2SJ79_9BACT</name>
<gene>
    <name evidence="7" type="primary">rpsD</name>
    <name evidence="10" type="ORF">A2591_01985</name>
</gene>
<dbReference type="PROSITE" id="PS50889">
    <property type="entry name" value="S4"/>
    <property type="match status" value="1"/>
</dbReference>
<dbReference type="GO" id="GO:0006412">
    <property type="term" value="P:translation"/>
    <property type="evidence" value="ECO:0007669"/>
    <property type="project" value="UniProtKB-UniRule"/>
</dbReference>
<dbReference type="NCBIfam" id="NF003717">
    <property type="entry name" value="PRK05327.1"/>
    <property type="match status" value="1"/>
</dbReference>
<dbReference type="HAMAP" id="MF_01306_B">
    <property type="entry name" value="Ribosomal_uS4_B"/>
    <property type="match status" value="1"/>
</dbReference>
<dbReference type="SMART" id="SM01390">
    <property type="entry name" value="Ribosomal_S4"/>
    <property type="match status" value="1"/>
</dbReference>
<evidence type="ECO:0000256" key="5">
    <source>
        <dbReference type="ARBA" id="ARBA00023274"/>
    </source>
</evidence>
<keyword evidence="5 7" id="KW-0687">Ribonucleoprotein</keyword>
<keyword evidence="4 7" id="KW-0689">Ribosomal protein</keyword>
<dbReference type="EMBL" id="MHUZ01000031">
    <property type="protein sequence ID" value="OHA85080.1"/>
    <property type="molecule type" value="Genomic_DNA"/>
</dbReference>
<dbReference type="InterPro" id="IPR005709">
    <property type="entry name" value="Ribosomal_uS4_bac-type"/>
</dbReference>
<evidence type="ECO:0000259" key="9">
    <source>
        <dbReference type="SMART" id="SM01390"/>
    </source>
</evidence>
<dbReference type="GO" id="GO:0019843">
    <property type="term" value="F:rRNA binding"/>
    <property type="evidence" value="ECO:0007669"/>
    <property type="project" value="UniProtKB-UniRule"/>
</dbReference>
<evidence type="ECO:0000313" key="11">
    <source>
        <dbReference type="Proteomes" id="UP000178168"/>
    </source>
</evidence>
<dbReference type="InterPro" id="IPR036986">
    <property type="entry name" value="S4_RNA-bd_sf"/>
</dbReference>
<proteinExistence type="inferred from homology"/>
<protein>
    <recommendedName>
        <fullName evidence="6 7">Small ribosomal subunit protein uS4</fullName>
    </recommendedName>
</protein>
<evidence type="ECO:0000256" key="4">
    <source>
        <dbReference type="ARBA" id="ARBA00022980"/>
    </source>
</evidence>
<dbReference type="GO" id="GO:0003735">
    <property type="term" value="F:structural constituent of ribosome"/>
    <property type="evidence" value="ECO:0007669"/>
    <property type="project" value="InterPro"/>
</dbReference>
<evidence type="ECO:0000256" key="2">
    <source>
        <dbReference type="ARBA" id="ARBA00022730"/>
    </source>
</evidence>
<dbReference type="FunFam" id="3.10.290.10:FF:000001">
    <property type="entry name" value="30S ribosomal protein S4"/>
    <property type="match status" value="1"/>
</dbReference>
<evidence type="ECO:0000256" key="3">
    <source>
        <dbReference type="ARBA" id="ARBA00022884"/>
    </source>
</evidence>
<comment type="function">
    <text evidence="7">One of the primary rRNA binding proteins, it binds directly to 16S rRNA where it nucleates assembly of the body of the 30S subunit.</text>
</comment>
<dbReference type="PANTHER" id="PTHR11831:SF4">
    <property type="entry name" value="SMALL RIBOSOMAL SUBUNIT PROTEIN US4M"/>
    <property type="match status" value="1"/>
</dbReference>
<dbReference type="GO" id="GO:0015935">
    <property type="term" value="C:small ribosomal subunit"/>
    <property type="evidence" value="ECO:0007669"/>
    <property type="project" value="InterPro"/>
</dbReference>
<evidence type="ECO:0000256" key="6">
    <source>
        <dbReference type="ARBA" id="ARBA00035254"/>
    </source>
</evidence>
<comment type="similarity">
    <text evidence="1 7">Belongs to the universal ribosomal protein uS4 family.</text>
</comment>
<dbReference type="SUPFAM" id="SSF55174">
    <property type="entry name" value="Alpha-L RNA-binding motif"/>
    <property type="match status" value="1"/>
</dbReference>
<dbReference type="Gene3D" id="3.10.290.10">
    <property type="entry name" value="RNA-binding S4 domain"/>
    <property type="match status" value="1"/>
</dbReference>
<dbReference type="GO" id="GO:0042274">
    <property type="term" value="P:ribosomal small subunit biogenesis"/>
    <property type="evidence" value="ECO:0007669"/>
    <property type="project" value="TreeGrafter"/>
</dbReference>
<dbReference type="CDD" id="cd00165">
    <property type="entry name" value="S4"/>
    <property type="match status" value="1"/>
</dbReference>
<dbReference type="Proteomes" id="UP000178168">
    <property type="component" value="Unassembled WGS sequence"/>
</dbReference>
<keyword evidence="3 7" id="KW-0694">RNA-binding</keyword>
<reference evidence="10 11" key="1">
    <citation type="journal article" date="2016" name="Nat. Commun.">
        <title>Thousands of microbial genomes shed light on interconnected biogeochemical processes in an aquifer system.</title>
        <authorList>
            <person name="Anantharaman K."/>
            <person name="Brown C.T."/>
            <person name="Hug L.A."/>
            <person name="Sharon I."/>
            <person name="Castelle C.J."/>
            <person name="Probst A.J."/>
            <person name="Thomas B.C."/>
            <person name="Singh A."/>
            <person name="Wilkins M.J."/>
            <person name="Karaoz U."/>
            <person name="Brodie E.L."/>
            <person name="Williams K.H."/>
            <person name="Hubbard S.S."/>
            <person name="Banfield J.F."/>
        </authorList>
    </citation>
    <scope>NUCLEOTIDE SEQUENCE [LARGE SCALE GENOMIC DNA]</scope>
</reference>
<dbReference type="Pfam" id="PF00163">
    <property type="entry name" value="Ribosomal_S4"/>
    <property type="match status" value="1"/>
</dbReference>
<dbReference type="InterPro" id="IPR002942">
    <property type="entry name" value="S4_RNA-bd"/>
</dbReference>
<dbReference type="PANTHER" id="PTHR11831">
    <property type="entry name" value="30S 40S RIBOSOMAL PROTEIN"/>
    <property type="match status" value="1"/>
</dbReference>
<dbReference type="Pfam" id="PF01479">
    <property type="entry name" value="S4"/>
    <property type="match status" value="1"/>
</dbReference>
<accession>A0A1G2SJ79</accession>
<dbReference type="STRING" id="1802730.A2591_01985"/>
<dbReference type="InterPro" id="IPR022801">
    <property type="entry name" value="Ribosomal_uS4"/>
</dbReference>
<evidence type="ECO:0000259" key="8">
    <source>
        <dbReference type="SMART" id="SM00363"/>
    </source>
</evidence>
<feature type="domain" description="RNA-binding S4" evidence="8">
    <location>
        <begin position="103"/>
        <end position="164"/>
    </location>
</feature>
<dbReference type="AlphaFoldDB" id="A0A1G2SJ79"/>
<comment type="subunit">
    <text evidence="7">Part of the 30S ribosomal subunit. Contacts protein S5. The interaction surface between S4 and S5 is involved in control of translational fidelity.</text>
</comment>
<organism evidence="10 11">
    <name type="scientific">Candidatus Yonathbacteria bacterium RIFOXYD1_FULL_52_36</name>
    <dbReference type="NCBI Taxonomy" id="1802730"/>
    <lineage>
        <taxon>Bacteria</taxon>
        <taxon>Candidatus Yonathiibacteriota</taxon>
    </lineage>
</organism>
<dbReference type="NCBIfam" id="TIGR01017">
    <property type="entry name" value="rpsD_bact"/>
    <property type="match status" value="1"/>
</dbReference>
<comment type="function">
    <text evidence="7">With S5 and S12 plays an important role in translational accuracy.</text>
</comment>
<evidence type="ECO:0000313" key="10">
    <source>
        <dbReference type="EMBL" id="OHA85080.1"/>
    </source>
</evidence>
<comment type="caution">
    <text evidence="10">The sequence shown here is derived from an EMBL/GenBank/DDBJ whole genome shotgun (WGS) entry which is preliminary data.</text>
</comment>
<dbReference type="InterPro" id="IPR001912">
    <property type="entry name" value="Ribosomal_uS4_N"/>
</dbReference>